<dbReference type="Proteomes" id="UP000259030">
    <property type="component" value="Plasmid pDFI1"/>
</dbReference>
<keyword evidence="2" id="KW-0614">Plasmid</keyword>
<evidence type="ECO:0000313" key="2">
    <source>
        <dbReference type="EMBL" id="ASN82603.1"/>
    </source>
</evidence>
<evidence type="ECO:0000313" key="3">
    <source>
        <dbReference type="Proteomes" id="UP000259030"/>
    </source>
</evidence>
<name>A0A221T126_9DEIO</name>
<accession>A0A221T126</accession>
<protein>
    <submittedName>
        <fullName evidence="2">Uncharacterized protein</fullName>
    </submittedName>
</protein>
<dbReference type="EMBL" id="CP021082">
    <property type="protein sequence ID" value="ASN82603.1"/>
    <property type="molecule type" value="Genomic_DNA"/>
</dbReference>
<gene>
    <name evidence="2" type="ORF">DFI_15630</name>
</gene>
<dbReference type="AlphaFoldDB" id="A0A221T126"/>
<sequence>MTARRLGLTLTLLAASSAALAAPGAFAYLKGGAAWVVRPPGFTARPVPNAQGAALLSFSPGGTLAFLTGPAGVKLHAPSVPVLRPWLSRAPYTRSEPLSALVPGKAATGLRARWLRWSGGQTLIAGGDDGTVGWNLATRSTFSPGVAAGFQSSSADGDVTAALGSIRSPDDVGVLLYGPGARPGTEVFSRRLPDNLIRALKAAPQPEIRAFVRDLDPRQQAEGRNWTVTTPQVTRGGQRGFFASNAGYGVGSAGRTSAVIFQVDVDEVRLQALGWLGVFSGSVQEVLPSPDGRRLLILLHRGESSARVSVSVMVADLDRKTRRELVATGAPTGTLPVLDSACWLADSRHVALSVAYPRPADLGPQNSFTPPAAAHTLLVKDATSGAAVHRVPGATGVACGPA</sequence>
<keyword evidence="3" id="KW-1185">Reference proteome</keyword>
<organism evidence="2 3">
    <name type="scientific">Deinococcus ficus</name>
    <dbReference type="NCBI Taxonomy" id="317577"/>
    <lineage>
        <taxon>Bacteria</taxon>
        <taxon>Thermotogati</taxon>
        <taxon>Deinococcota</taxon>
        <taxon>Deinococci</taxon>
        <taxon>Deinococcales</taxon>
        <taxon>Deinococcaceae</taxon>
        <taxon>Deinococcus</taxon>
    </lineage>
</organism>
<dbReference type="KEGG" id="dfc:DFI_15630"/>
<feature type="signal peptide" evidence="1">
    <location>
        <begin position="1"/>
        <end position="21"/>
    </location>
</feature>
<reference evidence="2 3" key="1">
    <citation type="submission" date="2017-05" db="EMBL/GenBank/DDBJ databases">
        <title>The complete genome sequence of Deinococcus ficus isolated from the rhizosphere of the Ficus religiosa L. in Taiwan.</title>
        <authorList>
            <person name="Wu K.-M."/>
            <person name="Liao T.-L."/>
            <person name="Liu Y.-M."/>
            <person name="Young C.-C."/>
            <person name="Tsai S.-F."/>
        </authorList>
    </citation>
    <scope>NUCLEOTIDE SEQUENCE [LARGE SCALE GENOMIC DNA]</scope>
    <source>
        <strain evidence="2 3">CC-FR2-10</strain>
        <plasmid evidence="3">pdfi1</plasmid>
    </source>
</reference>
<feature type="chain" id="PRO_5011227346" evidence="1">
    <location>
        <begin position="22"/>
        <end position="402"/>
    </location>
</feature>
<evidence type="ECO:0000256" key="1">
    <source>
        <dbReference type="SAM" id="SignalP"/>
    </source>
</evidence>
<keyword evidence="1" id="KW-0732">Signal</keyword>
<dbReference type="SUPFAM" id="SSF69322">
    <property type="entry name" value="Tricorn protease domain 2"/>
    <property type="match status" value="1"/>
</dbReference>
<dbReference type="RefSeq" id="WP_027464254.1">
    <property type="nucleotide sequence ID" value="NZ_CP021082.1"/>
</dbReference>
<proteinExistence type="predicted"/>
<geneLocation type="plasmid" evidence="3">
    <name>pdfi1</name>
</geneLocation>